<dbReference type="RefSeq" id="WP_072839340.1">
    <property type="nucleotide sequence ID" value="NZ_FQVF01000007.1"/>
</dbReference>
<keyword evidence="9" id="KW-1185">Reference proteome</keyword>
<evidence type="ECO:0000313" key="9">
    <source>
        <dbReference type="Proteomes" id="UP000184517"/>
    </source>
</evidence>
<dbReference type="OrthoDB" id="9804822at2"/>
<dbReference type="PANTHER" id="PTHR30086:SF14">
    <property type="entry name" value="HOMOSERINE_HOMOSERINE LACTONE EFFLUX PROTEIN"/>
    <property type="match status" value="1"/>
</dbReference>
<comment type="subcellular location">
    <subcellularLocation>
        <location evidence="1">Cell membrane</location>
        <topology evidence="1">Multi-pass membrane protein</topology>
    </subcellularLocation>
</comment>
<dbReference type="STRING" id="1122206.SAMN02745753_01760"/>
<name>A0A1M5AY61_9GAMM</name>
<evidence type="ECO:0000313" key="8">
    <source>
        <dbReference type="EMBL" id="SHF35149.1"/>
    </source>
</evidence>
<dbReference type="PANTHER" id="PTHR30086">
    <property type="entry name" value="ARGININE EXPORTER PROTEIN ARGO"/>
    <property type="match status" value="1"/>
</dbReference>
<organism evidence="8 9">
    <name type="scientific">Marinomonas polaris DSM 16579</name>
    <dbReference type="NCBI Taxonomy" id="1122206"/>
    <lineage>
        <taxon>Bacteria</taxon>
        <taxon>Pseudomonadati</taxon>
        <taxon>Pseudomonadota</taxon>
        <taxon>Gammaproteobacteria</taxon>
        <taxon>Oceanospirillales</taxon>
        <taxon>Oceanospirillaceae</taxon>
        <taxon>Marinomonas</taxon>
    </lineage>
</organism>
<keyword evidence="4 7" id="KW-0812">Transmembrane</keyword>
<keyword evidence="5 7" id="KW-1133">Transmembrane helix</keyword>
<dbReference type="InterPro" id="IPR001123">
    <property type="entry name" value="LeuE-type"/>
</dbReference>
<accession>A0A1M5AY61</accession>
<sequence>MDYWLFLLICLVATFSPGPAMLLAIKNSASFGFWQSLRGIAGNIAAVMTLASLSAAGLGAIILASDLLFSLIKVIGGLYLIYLGVKAWKSRYTKPDTQTDSKSLGSGKKLFMEAYVVGMSNPKAIAFYTAVFPQFIDLNQAVLPQFCLLAGTFACCSFVGLSIYALATTSISQYLARDNINRIFHRLTGGIFIGFGLSLILVNKS</sequence>
<evidence type="ECO:0000256" key="7">
    <source>
        <dbReference type="SAM" id="Phobius"/>
    </source>
</evidence>
<keyword evidence="6 7" id="KW-0472">Membrane</keyword>
<feature type="transmembrane region" description="Helical" evidence="7">
    <location>
        <begin position="183"/>
        <end position="202"/>
    </location>
</feature>
<dbReference type="GO" id="GO:0042970">
    <property type="term" value="F:homoserine transmembrane transporter activity"/>
    <property type="evidence" value="ECO:0007669"/>
    <property type="project" value="TreeGrafter"/>
</dbReference>
<evidence type="ECO:0000256" key="5">
    <source>
        <dbReference type="ARBA" id="ARBA00022989"/>
    </source>
</evidence>
<evidence type="ECO:0000256" key="1">
    <source>
        <dbReference type="ARBA" id="ARBA00004651"/>
    </source>
</evidence>
<dbReference type="Pfam" id="PF01810">
    <property type="entry name" value="LysE"/>
    <property type="match status" value="1"/>
</dbReference>
<evidence type="ECO:0000256" key="4">
    <source>
        <dbReference type="ARBA" id="ARBA00022692"/>
    </source>
</evidence>
<dbReference type="AlphaFoldDB" id="A0A1M5AY61"/>
<feature type="transmembrane region" description="Helical" evidence="7">
    <location>
        <begin position="40"/>
        <end position="60"/>
    </location>
</feature>
<evidence type="ECO:0000256" key="3">
    <source>
        <dbReference type="ARBA" id="ARBA00022475"/>
    </source>
</evidence>
<feature type="transmembrane region" description="Helical" evidence="7">
    <location>
        <begin position="67"/>
        <end position="85"/>
    </location>
</feature>
<protein>
    <submittedName>
        <fullName evidence="8">Threonine/homoserine/homoserine lactone efflux protein</fullName>
    </submittedName>
</protein>
<keyword evidence="3" id="KW-1003">Cell membrane</keyword>
<dbReference type="PIRSF" id="PIRSF006324">
    <property type="entry name" value="LeuE"/>
    <property type="match status" value="1"/>
</dbReference>
<evidence type="ECO:0000256" key="6">
    <source>
        <dbReference type="ARBA" id="ARBA00023136"/>
    </source>
</evidence>
<reference evidence="9" key="1">
    <citation type="submission" date="2016-11" db="EMBL/GenBank/DDBJ databases">
        <authorList>
            <person name="Varghese N."/>
            <person name="Submissions S."/>
        </authorList>
    </citation>
    <scope>NUCLEOTIDE SEQUENCE [LARGE SCALE GENOMIC DNA]</scope>
    <source>
        <strain evidence="9">DSM 16579</strain>
    </source>
</reference>
<gene>
    <name evidence="8" type="ORF">SAMN02745753_01760</name>
</gene>
<dbReference type="EMBL" id="FQVF01000007">
    <property type="protein sequence ID" value="SHF35149.1"/>
    <property type="molecule type" value="Genomic_DNA"/>
</dbReference>
<dbReference type="Proteomes" id="UP000184517">
    <property type="component" value="Unassembled WGS sequence"/>
</dbReference>
<dbReference type="GO" id="GO:0005886">
    <property type="term" value="C:plasma membrane"/>
    <property type="evidence" value="ECO:0007669"/>
    <property type="project" value="UniProtKB-SubCell"/>
</dbReference>
<feature type="transmembrane region" description="Helical" evidence="7">
    <location>
        <begin position="148"/>
        <end position="171"/>
    </location>
</feature>
<proteinExistence type="inferred from homology"/>
<comment type="similarity">
    <text evidence="2">Belongs to the Rht family.</text>
</comment>
<evidence type="ECO:0000256" key="2">
    <source>
        <dbReference type="ARBA" id="ARBA00007928"/>
    </source>
</evidence>